<dbReference type="PANTHER" id="PTHR15321">
    <property type="entry name" value="TUMOR SUPPRESSOR P53-BINDING PROTEIN 1"/>
    <property type="match status" value="1"/>
</dbReference>
<dbReference type="AlphaFoldDB" id="A0A821D6P2"/>
<evidence type="ECO:0000313" key="2">
    <source>
        <dbReference type="EMBL" id="CAF4617079.1"/>
    </source>
</evidence>
<comment type="caution">
    <text evidence="2">The sequence shown here is derived from an EMBL/GenBank/DDBJ whole genome shotgun (WGS) entry which is preliminary data.</text>
</comment>
<proteinExistence type="predicted"/>
<dbReference type="Proteomes" id="UP000663866">
    <property type="component" value="Unassembled WGS sequence"/>
</dbReference>
<reference evidence="2" key="1">
    <citation type="submission" date="2021-02" db="EMBL/GenBank/DDBJ databases">
        <authorList>
            <person name="Nowell W R."/>
        </authorList>
    </citation>
    <scope>NUCLEOTIDE SEQUENCE</scope>
</reference>
<sequence length="105" mass="12106">MIEFDDGAKRYVKGNDIISQSYLEVNQNVLAQTQDGYFERGIVKNIIKKKKTGKLGYIVEKDGKEKWYPLRFVSLTHEQAEHISTIDNNTESVVQGKRKRMSTLP</sequence>
<evidence type="ECO:0000313" key="3">
    <source>
        <dbReference type="Proteomes" id="UP000663866"/>
    </source>
</evidence>
<dbReference type="GO" id="GO:0042393">
    <property type="term" value="F:histone binding"/>
    <property type="evidence" value="ECO:0007669"/>
    <property type="project" value="TreeGrafter"/>
</dbReference>
<accession>A0A821D6P2</accession>
<dbReference type="EMBL" id="CAJOBG010076906">
    <property type="protein sequence ID" value="CAF4617079.1"/>
    <property type="molecule type" value="Genomic_DNA"/>
</dbReference>
<dbReference type="PANTHER" id="PTHR15321:SF3">
    <property type="entry name" value="TP53-BINDING PROTEIN 1"/>
    <property type="match status" value="1"/>
</dbReference>
<organism evidence="2 3">
    <name type="scientific">Rotaria magnacalcarata</name>
    <dbReference type="NCBI Taxonomy" id="392030"/>
    <lineage>
        <taxon>Eukaryota</taxon>
        <taxon>Metazoa</taxon>
        <taxon>Spiralia</taxon>
        <taxon>Gnathifera</taxon>
        <taxon>Rotifera</taxon>
        <taxon>Eurotatoria</taxon>
        <taxon>Bdelloidea</taxon>
        <taxon>Philodinida</taxon>
        <taxon>Philodinidae</taxon>
        <taxon>Rotaria</taxon>
    </lineage>
</organism>
<protein>
    <recommendedName>
        <fullName evidence="1">Tumour suppressor p53-binding protein-1 Tudor domain-containing protein</fullName>
    </recommendedName>
</protein>
<dbReference type="SUPFAM" id="SSF63748">
    <property type="entry name" value="Tudor/PWWP/MBT"/>
    <property type="match status" value="1"/>
</dbReference>
<gene>
    <name evidence="2" type="ORF">OVN521_LOCUS45766</name>
</gene>
<evidence type="ECO:0000259" key="1">
    <source>
        <dbReference type="Pfam" id="PF09038"/>
    </source>
</evidence>
<dbReference type="InterPro" id="IPR014722">
    <property type="entry name" value="Rib_uL2_dom2"/>
</dbReference>
<dbReference type="InterPro" id="IPR047252">
    <property type="entry name" value="TP53BP1-like"/>
</dbReference>
<dbReference type="GO" id="GO:0045944">
    <property type="term" value="P:positive regulation of transcription by RNA polymerase II"/>
    <property type="evidence" value="ECO:0007669"/>
    <property type="project" value="TreeGrafter"/>
</dbReference>
<keyword evidence="3" id="KW-1185">Reference proteome</keyword>
<dbReference type="Gene3D" id="2.30.30.30">
    <property type="match status" value="1"/>
</dbReference>
<dbReference type="InterPro" id="IPR015125">
    <property type="entry name" value="53-BP1_Tudor"/>
</dbReference>
<feature type="domain" description="Tumour suppressor p53-binding protein-1 Tudor" evidence="1">
    <location>
        <begin position="2"/>
        <end position="83"/>
    </location>
</feature>
<dbReference type="GO" id="GO:0000077">
    <property type="term" value="P:DNA damage checkpoint signaling"/>
    <property type="evidence" value="ECO:0007669"/>
    <property type="project" value="TreeGrafter"/>
</dbReference>
<dbReference type="Pfam" id="PF09038">
    <property type="entry name" value="53-BP1_Tudor"/>
    <property type="match status" value="1"/>
</dbReference>
<name>A0A821D6P2_9BILA</name>
<dbReference type="GO" id="GO:0005634">
    <property type="term" value="C:nucleus"/>
    <property type="evidence" value="ECO:0007669"/>
    <property type="project" value="TreeGrafter"/>
</dbReference>
<feature type="non-terminal residue" evidence="2">
    <location>
        <position position="105"/>
    </location>
</feature>